<sequence length="197" mass="21394">MKAWNIDLFLSNDASDVQTVASAGTAAARLGTPPKGRTEIHKEEVRIAFDGDAVVFSAESDNIYKNLGLNSFLEHESKNAKNPMADGPFGKFLRKLSVLREAYLNEVSGVSRVRIAIVTARNAPAHERVIHTLRAWNTPADETHFVGSNEKAPILEAFGAHIFFDDQEKHILGASAVVPAGHVPGPHDPNRLIIPAT</sequence>
<protein>
    <submittedName>
        <fullName evidence="1">Putative HAD superfamily protein</fullName>
    </submittedName>
</protein>
<dbReference type="EMBL" id="JACIEK010000002">
    <property type="protein sequence ID" value="MBB3997820.1"/>
    <property type="molecule type" value="Genomic_DNA"/>
</dbReference>
<dbReference type="GO" id="GO:0008253">
    <property type="term" value="F:5'-nucleotidase activity"/>
    <property type="evidence" value="ECO:0007669"/>
    <property type="project" value="InterPro"/>
</dbReference>
<gene>
    <name evidence="1" type="ORF">GGR04_001656</name>
</gene>
<dbReference type="PANTHER" id="PTHR31367:SF5">
    <property type="entry name" value="CYTOSOLIC 5'-NUCLEOTIDASE 1A"/>
    <property type="match status" value="1"/>
</dbReference>
<dbReference type="GO" id="GO:0000287">
    <property type="term" value="F:magnesium ion binding"/>
    <property type="evidence" value="ECO:0007669"/>
    <property type="project" value="InterPro"/>
</dbReference>
<organism evidence="1 2">
    <name type="scientific">Aureimonas pseudogalii</name>
    <dbReference type="NCBI Taxonomy" id="1744844"/>
    <lineage>
        <taxon>Bacteria</taxon>
        <taxon>Pseudomonadati</taxon>
        <taxon>Pseudomonadota</taxon>
        <taxon>Alphaproteobacteria</taxon>
        <taxon>Hyphomicrobiales</taxon>
        <taxon>Aurantimonadaceae</taxon>
        <taxon>Aureimonas</taxon>
    </lineage>
</organism>
<evidence type="ECO:0000313" key="2">
    <source>
        <dbReference type="Proteomes" id="UP000542776"/>
    </source>
</evidence>
<evidence type="ECO:0000313" key="1">
    <source>
        <dbReference type="EMBL" id="MBB3997820.1"/>
    </source>
</evidence>
<keyword evidence="2" id="KW-1185">Reference proteome</keyword>
<dbReference type="AlphaFoldDB" id="A0A7W6H3L4"/>
<accession>A0A7W6H3L4</accession>
<dbReference type="GO" id="GO:0000166">
    <property type="term" value="F:nucleotide binding"/>
    <property type="evidence" value="ECO:0007669"/>
    <property type="project" value="InterPro"/>
</dbReference>
<proteinExistence type="predicted"/>
<dbReference type="Proteomes" id="UP000542776">
    <property type="component" value="Unassembled WGS sequence"/>
</dbReference>
<dbReference type="Pfam" id="PF06189">
    <property type="entry name" value="5-nucleotidase"/>
    <property type="match status" value="1"/>
</dbReference>
<dbReference type="InterPro" id="IPR010394">
    <property type="entry name" value="5-nucleotidase"/>
</dbReference>
<dbReference type="PANTHER" id="PTHR31367">
    <property type="entry name" value="CYTOSOLIC 5'-NUCLEOTIDASE 1 FAMILY MEMBER"/>
    <property type="match status" value="1"/>
</dbReference>
<dbReference type="GO" id="GO:0009117">
    <property type="term" value="P:nucleotide metabolic process"/>
    <property type="evidence" value="ECO:0007669"/>
    <property type="project" value="InterPro"/>
</dbReference>
<dbReference type="Gene3D" id="3.40.50.1000">
    <property type="entry name" value="HAD superfamily/HAD-like"/>
    <property type="match status" value="1"/>
</dbReference>
<dbReference type="GO" id="GO:0005737">
    <property type="term" value="C:cytoplasm"/>
    <property type="evidence" value="ECO:0007669"/>
    <property type="project" value="InterPro"/>
</dbReference>
<name>A0A7W6H3L4_9HYPH</name>
<comment type="caution">
    <text evidence="1">The sequence shown here is derived from an EMBL/GenBank/DDBJ whole genome shotgun (WGS) entry which is preliminary data.</text>
</comment>
<reference evidence="1 2" key="1">
    <citation type="submission" date="2020-08" db="EMBL/GenBank/DDBJ databases">
        <title>Genomic Encyclopedia of Type Strains, Phase IV (KMG-IV): sequencing the most valuable type-strain genomes for metagenomic binning, comparative biology and taxonomic classification.</title>
        <authorList>
            <person name="Goeker M."/>
        </authorList>
    </citation>
    <scope>NUCLEOTIDE SEQUENCE [LARGE SCALE GENOMIC DNA]</scope>
    <source>
        <strain evidence="1 2">DSM 102238</strain>
    </source>
</reference>
<dbReference type="InterPro" id="IPR023214">
    <property type="entry name" value="HAD_sf"/>
</dbReference>